<proteinExistence type="predicted"/>
<dbReference type="EMBL" id="MTZU01000067">
    <property type="protein sequence ID" value="PCE30289.1"/>
    <property type="molecule type" value="Genomic_DNA"/>
</dbReference>
<organism evidence="3 4">
    <name type="scientific">Burkholderia ubonensis subsp. mesacidophila</name>
    <dbReference type="NCBI Taxonomy" id="265293"/>
    <lineage>
        <taxon>Bacteria</taxon>
        <taxon>Pseudomonadati</taxon>
        <taxon>Pseudomonadota</taxon>
        <taxon>Betaproteobacteria</taxon>
        <taxon>Burkholderiales</taxon>
        <taxon>Burkholderiaceae</taxon>
        <taxon>Burkholderia</taxon>
        <taxon>Burkholderia cepacia complex</taxon>
    </lineage>
</organism>
<feature type="compositionally biased region" description="Acidic residues" evidence="1">
    <location>
        <begin position="112"/>
        <end position="122"/>
    </location>
</feature>
<feature type="region of interest" description="Disordered" evidence="1">
    <location>
        <begin position="91"/>
        <end position="151"/>
    </location>
</feature>
<evidence type="ECO:0000256" key="1">
    <source>
        <dbReference type="SAM" id="MobiDB-lite"/>
    </source>
</evidence>
<accession>A0A2A4FD73</accession>
<name>A0A2A4FD73_9BURK</name>
<feature type="domain" description="ParB-related ThiF-related cassette protein E" evidence="2">
    <location>
        <begin position="2"/>
        <end position="104"/>
    </location>
</feature>
<sequence length="151" mass="15493">MFQALESLIRSAEKLVLSLAMEGDRIVVVVVPSGGKDAALRQPLILKATAAELDEGFAAAVRSFTAAHQSLGEQVQATNAILEAQQQTQVKKAQKALSKSQTPEAAQAASADDTDDDGDGEGEAATSASSTSSPAAAEQKPAGTDLSSLIR</sequence>
<feature type="compositionally biased region" description="Low complexity" evidence="1">
    <location>
        <begin position="100"/>
        <end position="111"/>
    </location>
</feature>
<dbReference type="AlphaFoldDB" id="A0A2A4FD73"/>
<dbReference type="Proteomes" id="UP000217994">
    <property type="component" value="Unassembled WGS sequence"/>
</dbReference>
<dbReference type="RefSeq" id="WP_084911014.1">
    <property type="nucleotide sequence ID" value="NZ_CP020740.1"/>
</dbReference>
<evidence type="ECO:0000313" key="3">
    <source>
        <dbReference type="EMBL" id="PCE30289.1"/>
    </source>
</evidence>
<dbReference type="Pfam" id="PF19556">
    <property type="entry name" value="PRTRC_E"/>
    <property type="match status" value="1"/>
</dbReference>
<protein>
    <recommendedName>
        <fullName evidence="2">ParB-related ThiF-related cassette protein E domain-containing protein</fullName>
    </recommendedName>
</protein>
<gene>
    <name evidence="3" type="ORF">BZL54_21605</name>
</gene>
<evidence type="ECO:0000313" key="4">
    <source>
        <dbReference type="Proteomes" id="UP000217994"/>
    </source>
</evidence>
<dbReference type="NCBIfam" id="TIGR03741">
    <property type="entry name" value="PRTRC_E"/>
    <property type="match status" value="1"/>
</dbReference>
<evidence type="ECO:0000259" key="2">
    <source>
        <dbReference type="Pfam" id="PF19556"/>
    </source>
</evidence>
<comment type="caution">
    <text evidence="3">The sequence shown here is derived from an EMBL/GenBank/DDBJ whole genome shotgun (WGS) entry which is preliminary data.</text>
</comment>
<feature type="compositionally biased region" description="Low complexity" evidence="1">
    <location>
        <begin position="123"/>
        <end position="139"/>
    </location>
</feature>
<reference evidence="3 4" key="1">
    <citation type="submission" date="2017-01" db="EMBL/GenBank/DDBJ databases">
        <title>Whole-Genome Shotgun Sequencing of Two beta-Proteobacterial Species in Search of the Bulgecin Biosynthetic Cluster.</title>
        <authorList>
            <person name="Horsman M.E."/>
            <person name="Marous D.R."/>
            <person name="Li R."/>
            <person name="Oliver R.A."/>
            <person name="Byun B."/>
            <person name="Emrich S.J."/>
            <person name="Boggess B."/>
            <person name="Townsend C.A."/>
            <person name="Mobashery S."/>
        </authorList>
    </citation>
    <scope>NUCLEOTIDE SEQUENCE [LARGE SCALE GENOMIC DNA]</scope>
    <source>
        <strain evidence="3 4">ATCC 31433</strain>
    </source>
</reference>
<dbReference type="InterPro" id="IPR022273">
    <property type="entry name" value="PRTRC_protein-E"/>
</dbReference>
<dbReference type="GeneID" id="69006891"/>